<dbReference type="EMBL" id="JACOOH010000011">
    <property type="protein sequence ID" value="MBC5623466.1"/>
    <property type="molecule type" value="Genomic_DNA"/>
</dbReference>
<dbReference type="PANTHER" id="PTHR43280:SF32">
    <property type="entry name" value="TRANSCRIPTIONAL REGULATORY PROTEIN"/>
    <property type="match status" value="1"/>
</dbReference>
<evidence type="ECO:0000256" key="1">
    <source>
        <dbReference type="ARBA" id="ARBA00023015"/>
    </source>
</evidence>
<sequence>MEQERFGSFSLEKLFAMNDLSQVGAVYNRECFIISCDPGKEIELFKYPCKINAFILVICSEGEISLTCNLNSCEIKKNTLFFCHSGAIIQLKSYTACQLQVIILEEEFLKNLNIDVKRILPYYPYMQEMVLIDLPQDESTFIKDLLDKAALEIVHSSAKPYYHDMVKALIHSLAYKILNIFIDFFLAQLSANRMSLNHGEEYFKMFISLLMQHYKSERSVGFYASKLNLTPKYLTTLIKKVSGRSAADWIDEYVVLEAKALLKYSDMSVQQIAYYLNFSDQSFFGKYFKKQAGVSPTVYKMQK</sequence>
<keyword evidence="6" id="KW-1185">Reference proteome</keyword>
<dbReference type="InterPro" id="IPR018060">
    <property type="entry name" value="HTH_AraC"/>
</dbReference>
<gene>
    <name evidence="5" type="ORF">H8S64_20425</name>
</gene>
<evidence type="ECO:0000259" key="4">
    <source>
        <dbReference type="PROSITE" id="PS01124"/>
    </source>
</evidence>
<name>A0ABR7D673_9BACT</name>
<dbReference type="InterPro" id="IPR009057">
    <property type="entry name" value="Homeodomain-like_sf"/>
</dbReference>
<accession>A0ABR7D673</accession>
<organism evidence="5 6">
    <name type="scientific">Butyricimonas hominis</name>
    <dbReference type="NCBI Taxonomy" id="2763032"/>
    <lineage>
        <taxon>Bacteria</taxon>
        <taxon>Pseudomonadati</taxon>
        <taxon>Bacteroidota</taxon>
        <taxon>Bacteroidia</taxon>
        <taxon>Bacteroidales</taxon>
        <taxon>Odoribacteraceae</taxon>
        <taxon>Butyricimonas</taxon>
    </lineage>
</organism>
<evidence type="ECO:0000256" key="2">
    <source>
        <dbReference type="ARBA" id="ARBA00023125"/>
    </source>
</evidence>
<dbReference type="Pfam" id="PF12833">
    <property type="entry name" value="HTH_18"/>
    <property type="match status" value="1"/>
</dbReference>
<dbReference type="Proteomes" id="UP000646484">
    <property type="component" value="Unassembled WGS sequence"/>
</dbReference>
<dbReference type="SUPFAM" id="SSF46689">
    <property type="entry name" value="Homeodomain-like"/>
    <property type="match status" value="1"/>
</dbReference>
<dbReference type="SMART" id="SM00342">
    <property type="entry name" value="HTH_ARAC"/>
    <property type="match status" value="1"/>
</dbReference>
<reference evidence="5 6" key="1">
    <citation type="submission" date="2020-08" db="EMBL/GenBank/DDBJ databases">
        <title>Genome public.</title>
        <authorList>
            <person name="Liu C."/>
            <person name="Sun Q."/>
        </authorList>
    </citation>
    <scope>NUCLEOTIDE SEQUENCE [LARGE SCALE GENOMIC DNA]</scope>
    <source>
        <strain evidence="5 6">NSJ-56</strain>
    </source>
</reference>
<evidence type="ECO:0000256" key="3">
    <source>
        <dbReference type="ARBA" id="ARBA00023163"/>
    </source>
</evidence>
<keyword evidence="3" id="KW-0804">Transcription</keyword>
<dbReference type="Gene3D" id="1.10.10.60">
    <property type="entry name" value="Homeodomain-like"/>
    <property type="match status" value="1"/>
</dbReference>
<proteinExistence type="predicted"/>
<dbReference type="PANTHER" id="PTHR43280">
    <property type="entry name" value="ARAC-FAMILY TRANSCRIPTIONAL REGULATOR"/>
    <property type="match status" value="1"/>
</dbReference>
<comment type="caution">
    <text evidence="5">The sequence shown here is derived from an EMBL/GenBank/DDBJ whole genome shotgun (WGS) entry which is preliminary data.</text>
</comment>
<evidence type="ECO:0000313" key="5">
    <source>
        <dbReference type="EMBL" id="MBC5623466.1"/>
    </source>
</evidence>
<dbReference type="PROSITE" id="PS01124">
    <property type="entry name" value="HTH_ARAC_FAMILY_2"/>
    <property type="match status" value="1"/>
</dbReference>
<protein>
    <submittedName>
        <fullName evidence="5">AraC family transcriptional regulator</fullName>
    </submittedName>
</protein>
<keyword evidence="2" id="KW-0238">DNA-binding</keyword>
<feature type="domain" description="HTH araC/xylS-type" evidence="4">
    <location>
        <begin position="204"/>
        <end position="302"/>
    </location>
</feature>
<evidence type="ECO:0000313" key="6">
    <source>
        <dbReference type="Proteomes" id="UP000646484"/>
    </source>
</evidence>
<keyword evidence="1" id="KW-0805">Transcription regulation</keyword>